<feature type="region of interest" description="Disordered" evidence="1">
    <location>
        <begin position="20"/>
        <end position="62"/>
    </location>
</feature>
<feature type="compositionally biased region" description="Basic and acidic residues" evidence="1">
    <location>
        <begin position="20"/>
        <end position="50"/>
    </location>
</feature>
<proteinExistence type="predicted"/>
<name>A0A7W5AN03_9ACTN</name>
<dbReference type="Proteomes" id="UP000590749">
    <property type="component" value="Unassembled WGS sequence"/>
</dbReference>
<dbReference type="AlphaFoldDB" id="A0A7W5AN03"/>
<gene>
    <name evidence="2" type="ORF">FHR83_006802</name>
</gene>
<evidence type="ECO:0000313" key="2">
    <source>
        <dbReference type="EMBL" id="MBB3099096.1"/>
    </source>
</evidence>
<organism evidence="2 3">
    <name type="scientific">Actinoplanes campanulatus</name>
    <dbReference type="NCBI Taxonomy" id="113559"/>
    <lineage>
        <taxon>Bacteria</taxon>
        <taxon>Bacillati</taxon>
        <taxon>Actinomycetota</taxon>
        <taxon>Actinomycetes</taxon>
        <taxon>Micromonosporales</taxon>
        <taxon>Micromonosporaceae</taxon>
        <taxon>Actinoplanes</taxon>
    </lineage>
</organism>
<dbReference type="EMBL" id="JACHXF010000017">
    <property type="protein sequence ID" value="MBB3099096.1"/>
    <property type="molecule type" value="Genomic_DNA"/>
</dbReference>
<evidence type="ECO:0000313" key="3">
    <source>
        <dbReference type="Proteomes" id="UP000590749"/>
    </source>
</evidence>
<dbReference type="RefSeq" id="WP_183225171.1">
    <property type="nucleotide sequence ID" value="NZ_BMPW01000020.1"/>
</dbReference>
<evidence type="ECO:0000256" key="1">
    <source>
        <dbReference type="SAM" id="MobiDB-lite"/>
    </source>
</evidence>
<reference evidence="2 3" key="1">
    <citation type="submission" date="2020-08" db="EMBL/GenBank/DDBJ databases">
        <title>Genomic Encyclopedia of Type Strains, Phase III (KMG-III): the genomes of soil and plant-associated and newly described type strains.</title>
        <authorList>
            <person name="Whitman W."/>
        </authorList>
    </citation>
    <scope>NUCLEOTIDE SEQUENCE [LARGE SCALE GENOMIC DNA]</scope>
    <source>
        <strain evidence="2 3">CECT 3287</strain>
    </source>
</reference>
<comment type="caution">
    <text evidence="2">The sequence shown here is derived from an EMBL/GenBank/DDBJ whole genome shotgun (WGS) entry which is preliminary data.</text>
</comment>
<protein>
    <submittedName>
        <fullName evidence="2">Uncharacterized protein</fullName>
    </submittedName>
</protein>
<accession>A0A7W5AN03</accession>
<sequence>MTATRDYAIRRLGADILTIDGDRPRPRTHTLIRDPKERAMHRDRSKDTNYRPEPCQPCAPMFGEDAAHADLEYPAPDPTPEQLAADGQAVLDRIRSIAAN</sequence>
<keyword evidence="3" id="KW-1185">Reference proteome</keyword>